<reference evidence="1" key="1">
    <citation type="submission" date="2024-06" db="EMBL/GenBank/DDBJ databases">
        <title>Micromonospora sp. strain HUAS YX12 genome sequences.</title>
        <authorList>
            <person name="Mo P."/>
        </authorList>
    </citation>
    <scope>NUCLEOTIDE SEQUENCE</scope>
    <source>
        <strain evidence="1">HUAS YX12</strain>
    </source>
</reference>
<sequence length="257" mass="28281">MVGVLDGVTSPEGIGTGCRHSPSWYVRRLSARLSEVALQDTPPSLSECLAKAIDMVRDDHGGHCDLANPATPAATVCIVRSTGSHLEYLILSDTTLVVERSDEVLAVTDLRFSTAIAELDRLRPVPQAPAGTPDFEAWRHDYFEHKYQLTNTAGGYWVANSVCDAAYQAVTGNYPIHGINGLRRAALLTDGASCLVDLYGLMDWPNLLNIISQQGPDELIRRVRQAEEARHNRDGVLRRWKRQDDATAVLCTFADRP</sequence>
<name>A0AAU7QWT2_9ACTN</name>
<evidence type="ECO:0008006" key="2">
    <source>
        <dbReference type="Google" id="ProtNLM"/>
    </source>
</evidence>
<protein>
    <recommendedName>
        <fullName evidence="2">Protein phosphatase 2C-like protein</fullName>
    </recommendedName>
</protein>
<accession>A0AAU7QWT2</accession>
<gene>
    <name evidence="1" type="ORF">ABIH81_19080</name>
</gene>
<organism evidence="1">
    <name type="scientific">Micromonospora sp. HUAS YX12</name>
    <dbReference type="NCBI Taxonomy" id="3156396"/>
    <lineage>
        <taxon>Bacteria</taxon>
        <taxon>Bacillati</taxon>
        <taxon>Actinomycetota</taxon>
        <taxon>Actinomycetes</taxon>
        <taxon>Micromonosporales</taxon>
        <taxon>Micromonosporaceae</taxon>
        <taxon>Micromonospora</taxon>
    </lineage>
</organism>
<proteinExistence type="predicted"/>
<evidence type="ECO:0000313" key="1">
    <source>
        <dbReference type="EMBL" id="XBT79765.1"/>
    </source>
</evidence>
<dbReference type="AlphaFoldDB" id="A0AAU7QWT2"/>
<dbReference type="RefSeq" id="WP_349876250.1">
    <property type="nucleotide sequence ID" value="NZ_CP157974.1"/>
</dbReference>
<dbReference type="EMBL" id="CP157974">
    <property type="protein sequence ID" value="XBT79765.1"/>
    <property type="molecule type" value="Genomic_DNA"/>
</dbReference>